<dbReference type="RefSeq" id="XP_060669443.1">
    <property type="nucleotide sequence ID" value="XM_060813460.1"/>
</dbReference>
<dbReference type="PANTHER" id="PTHR24186">
    <property type="entry name" value="PROTEIN PHOSPHATASE 1 REGULATORY SUBUNIT"/>
    <property type="match status" value="1"/>
</dbReference>
<keyword evidence="6 8" id="KW-0472">Membrane</keyword>
<evidence type="ECO:0000256" key="1">
    <source>
        <dbReference type="ARBA" id="ARBA00004141"/>
    </source>
</evidence>
<keyword evidence="10" id="KW-1185">Reference proteome</keyword>
<protein>
    <submittedName>
        <fullName evidence="11">Ankyrin repeat-containing protein BDA1-like isoform X1</fullName>
    </submittedName>
</protein>
<evidence type="ECO:0000313" key="10">
    <source>
        <dbReference type="Proteomes" id="UP001652623"/>
    </source>
</evidence>
<gene>
    <name evidence="11" type="primary">LOC125419783</name>
</gene>
<dbReference type="InterPro" id="IPR002110">
    <property type="entry name" value="Ankyrin_rpt"/>
</dbReference>
<evidence type="ECO:0000256" key="4">
    <source>
        <dbReference type="ARBA" id="ARBA00022989"/>
    </source>
</evidence>
<dbReference type="Proteomes" id="UP001652623">
    <property type="component" value="Chromosome 1"/>
</dbReference>
<keyword evidence="4 8" id="KW-1133">Transmembrane helix</keyword>
<reference evidence="11" key="1">
    <citation type="submission" date="2025-08" db="UniProtKB">
        <authorList>
            <consortium name="RefSeq"/>
        </authorList>
    </citation>
    <scope>IDENTIFICATION</scope>
    <source>
        <tissue evidence="11">Seedling</tissue>
    </source>
</reference>
<evidence type="ECO:0000256" key="6">
    <source>
        <dbReference type="ARBA" id="ARBA00023136"/>
    </source>
</evidence>
<evidence type="ECO:0000259" key="9">
    <source>
        <dbReference type="Pfam" id="PF13962"/>
    </source>
</evidence>
<dbReference type="Pfam" id="PF13637">
    <property type="entry name" value="Ank_4"/>
    <property type="match status" value="1"/>
</dbReference>
<dbReference type="PANTHER" id="PTHR24186:SF37">
    <property type="entry name" value="PGG DOMAIN-CONTAINING PROTEIN"/>
    <property type="match status" value="1"/>
</dbReference>
<name>A0ABM3ZY84_ZIZJJ</name>
<dbReference type="InterPro" id="IPR036770">
    <property type="entry name" value="Ankyrin_rpt-contain_sf"/>
</dbReference>
<dbReference type="GeneID" id="125419783"/>
<evidence type="ECO:0000313" key="11">
    <source>
        <dbReference type="RefSeq" id="XP_060669443.1"/>
    </source>
</evidence>
<dbReference type="PROSITE" id="PS50297">
    <property type="entry name" value="ANK_REP_REGION"/>
    <property type="match status" value="2"/>
</dbReference>
<dbReference type="InterPro" id="IPR026961">
    <property type="entry name" value="PGG_dom"/>
</dbReference>
<dbReference type="PROSITE" id="PS50088">
    <property type="entry name" value="ANK_REPEAT"/>
    <property type="match status" value="2"/>
</dbReference>
<feature type="transmembrane region" description="Helical" evidence="8">
    <location>
        <begin position="305"/>
        <end position="324"/>
    </location>
</feature>
<feature type="repeat" description="ANK" evidence="7">
    <location>
        <begin position="117"/>
        <end position="138"/>
    </location>
</feature>
<feature type="transmembrane region" description="Helical" evidence="8">
    <location>
        <begin position="444"/>
        <end position="466"/>
    </location>
</feature>
<proteinExistence type="predicted"/>
<evidence type="ECO:0000256" key="7">
    <source>
        <dbReference type="PROSITE-ProRule" id="PRU00023"/>
    </source>
</evidence>
<evidence type="ECO:0000256" key="3">
    <source>
        <dbReference type="ARBA" id="ARBA00022737"/>
    </source>
</evidence>
<sequence>MDITSHDQDETMRELYEASFQGSPGILDSLFQNDPLILNKISLTRHTETPLHISALLGHLNFTKKLLSLKPQGPKLAAELDLLQRVPLHLASAEGHTDIVRLLLQANEDMCLRKDRDGKIPLHYAAMRGRVDVIELLIGWQPRSVFEKLNEGETVLHLCVQYDQLEALKVLVVSLGNENNEFLNSQDEKFANTILHSAVMLKQIKTIEYLVSIPEVKRGASKLNRSGFTAFETIEQLPKDFKSIKILNILLDKLGLLPAPSPSSSSINISGKKSKESRAISSTSWWSKCQRYIGKYDGDWVKDRSGALMIVATVIATMTFQTAVNPPGGVWQQDTNTSIYSNSYCGNGGDDTCIAGTAVLGYIWEDKFIFFLTLNSISFLSSLSIILLLLTGFPVRYKPFMWLLNLAIVVNLTFMALTFLDGMYLVTPMTIDDWVWRCRTRLFYGWFGVIGIVFLLHTIRFVFWAVKKLYRKLKC</sequence>
<feature type="transmembrane region" description="Helical" evidence="8">
    <location>
        <begin position="368"/>
        <end position="390"/>
    </location>
</feature>
<evidence type="ECO:0000256" key="2">
    <source>
        <dbReference type="ARBA" id="ARBA00022692"/>
    </source>
</evidence>
<organism evidence="10 11">
    <name type="scientific">Ziziphus jujuba</name>
    <name type="common">Chinese jujube</name>
    <name type="synonym">Ziziphus sativa</name>
    <dbReference type="NCBI Taxonomy" id="326968"/>
    <lineage>
        <taxon>Eukaryota</taxon>
        <taxon>Viridiplantae</taxon>
        <taxon>Streptophyta</taxon>
        <taxon>Embryophyta</taxon>
        <taxon>Tracheophyta</taxon>
        <taxon>Spermatophyta</taxon>
        <taxon>Magnoliopsida</taxon>
        <taxon>eudicotyledons</taxon>
        <taxon>Gunneridae</taxon>
        <taxon>Pentapetalae</taxon>
        <taxon>rosids</taxon>
        <taxon>fabids</taxon>
        <taxon>Rosales</taxon>
        <taxon>Rhamnaceae</taxon>
        <taxon>Paliureae</taxon>
        <taxon>Ziziphus</taxon>
    </lineage>
</organism>
<keyword evidence="5 7" id="KW-0040">ANK repeat</keyword>
<evidence type="ECO:0000256" key="8">
    <source>
        <dbReference type="SAM" id="Phobius"/>
    </source>
</evidence>
<feature type="repeat" description="ANK" evidence="7">
    <location>
        <begin position="83"/>
        <end position="115"/>
    </location>
</feature>
<keyword evidence="3" id="KW-0677">Repeat</keyword>
<feature type="domain" description="PGG" evidence="9">
    <location>
        <begin position="299"/>
        <end position="426"/>
    </location>
</feature>
<feature type="transmembrane region" description="Helical" evidence="8">
    <location>
        <begin position="402"/>
        <end position="424"/>
    </location>
</feature>
<dbReference type="Pfam" id="PF13962">
    <property type="entry name" value="PGG"/>
    <property type="match status" value="1"/>
</dbReference>
<dbReference type="Gene3D" id="1.25.40.20">
    <property type="entry name" value="Ankyrin repeat-containing domain"/>
    <property type="match status" value="1"/>
</dbReference>
<dbReference type="SUPFAM" id="SSF48403">
    <property type="entry name" value="Ankyrin repeat"/>
    <property type="match status" value="1"/>
</dbReference>
<dbReference type="SMART" id="SM00248">
    <property type="entry name" value="ANK"/>
    <property type="match status" value="5"/>
</dbReference>
<keyword evidence="2 8" id="KW-0812">Transmembrane</keyword>
<comment type="subcellular location">
    <subcellularLocation>
        <location evidence="1">Membrane</location>
        <topology evidence="1">Multi-pass membrane protein</topology>
    </subcellularLocation>
</comment>
<accession>A0ABM3ZY84</accession>
<evidence type="ECO:0000256" key="5">
    <source>
        <dbReference type="ARBA" id="ARBA00023043"/>
    </source>
</evidence>